<name>A0ABV1KFZ4_9PSEU</name>
<sequence>MRGARRGRRRDRIPRPARPGFGPGTVPAVTGAGQVLLLGVLAAAGGLEWVGVVVGLVHGAVLLLLLGRAARWAGIVGPGPADPVTVGRAVLGGAVVGFVTDGLFGSFVLFPLFAGLETSALLLDAVDGRGVWPRLRAPLPPSSLARVVAAPQGVAPPAVSADVLPHPMAEGLTTASLTFLLCSSGRGVAVRWAGAAPRGTGGCDLAPAALVYPSAGSPREWAGGRPGSPWGRPAVVAAAGRCRTMTRSDRQSDSRNPEDRHVPGIGGPGATDTGADGRAALRLHMGICVIGGVLSAFVTVLFALVLDAPVPAVLLGLVTLACIAWWFRARQRLHAGDADRSG</sequence>
<dbReference type="RefSeq" id="WP_349300450.1">
    <property type="nucleotide sequence ID" value="NZ_JBEDNQ010000010.1"/>
</dbReference>
<keyword evidence="2" id="KW-0812">Transmembrane</keyword>
<gene>
    <name evidence="3" type="ORF">WIS52_23165</name>
</gene>
<reference evidence="3 4" key="1">
    <citation type="submission" date="2024-03" db="EMBL/GenBank/DDBJ databases">
        <title>Draft genome sequence of Pseudonocardia nematodicida JCM 31783.</title>
        <authorList>
            <person name="Butdee W."/>
            <person name="Duangmal K."/>
        </authorList>
    </citation>
    <scope>NUCLEOTIDE SEQUENCE [LARGE SCALE GENOMIC DNA]</scope>
    <source>
        <strain evidence="3 4">JCM 31783</strain>
    </source>
</reference>
<feature type="transmembrane region" description="Helical" evidence="2">
    <location>
        <begin position="49"/>
        <end position="66"/>
    </location>
</feature>
<feature type="compositionally biased region" description="Basic residues" evidence="1">
    <location>
        <begin position="1"/>
        <end position="12"/>
    </location>
</feature>
<evidence type="ECO:0000313" key="3">
    <source>
        <dbReference type="EMBL" id="MEQ3553381.1"/>
    </source>
</evidence>
<feature type="transmembrane region" description="Helical" evidence="2">
    <location>
        <begin position="21"/>
        <end position="43"/>
    </location>
</feature>
<comment type="caution">
    <text evidence="3">The sequence shown here is derived from an EMBL/GenBank/DDBJ whole genome shotgun (WGS) entry which is preliminary data.</text>
</comment>
<protein>
    <submittedName>
        <fullName evidence="3">Uncharacterized protein</fullName>
    </submittedName>
</protein>
<accession>A0ABV1KFZ4</accession>
<evidence type="ECO:0000256" key="1">
    <source>
        <dbReference type="SAM" id="MobiDB-lite"/>
    </source>
</evidence>
<evidence type="ECO:0000313" key="4">
    <source>
        <dbReference type="Proteomes" id="UP001494902"/>
    </source>
</evidence>
<evidence type="ECO:0000256" key="2">
    <source>
        <dbReference type="SAM" id="Phobius"/>
    </source>
</evidence>
<organism evidence="3 4">
    <name type="scientific">Pseudonocardia nematodicida</name>
    <dbReference type="NCBI Taxonomy" id="1206997"/>
    <lineage>
        <taxon>Bacteria</taxon>
        <taxon>Bacillati</taxon>
        <taxon>Actinomycetota</taxon>
        <taxon>Actinomycetes</taxon>
        <taxon>Pseudonocardiales</taxon>
        <taxon>Pseudonocardiaceae</taxon>
        <taxon>Pseudonocardia</taxon>
    </lineage>
</organism>
<feature type="region of interest" description="Disordered" evidence="1">
    <location>
        <begin position="245"/>
        <end position="273"/>
    </location>
</feature>
<keyword evidence="2" id="KW-0472">Membrane</keyword>
<dbReference type="Proteomes" id="UP001494902">
    <property type="component" value="Unassembled WGS sequence"/>
</dbReference>
<feature type="transmembrane region" description="Helical" evidence="2">
    <location>
        <begin position="310"/>
        <end position="327"/>
    </location>
</feature>
<keyword evidence="2" id="KW-1133">Transmembrane helix</keyword>
<feature type="transmembrane region" description="Helical" evidence="2">
    <location>
        <begin position="283"/>
        <end position="304"/>
    </location>
</feature>
<proteinExistence type="predicted"/>
<dbReference type="EMBL" id="JBEDNQ010000010">
    <property type="protein sequence ID" value="MEQ3553381.1"/>
    <property type="molecule type" value="Genomic_DNA"/>
</dbReference>
<feature type="compositionally biased region" description="Basic and acidic residues" evidence="1">
    <location>
        <begin position="246"/>
        <end position="262"/>
    </location>
</feature>
<keyword evidence="4" id="KW-1185">Reference proteome</keyword>
<feature type="region of interest" description="Disordered" evidence="1">
    <location>
        <begin position="1"/>
        <end position="25"/>
    </location>
</feature>